<dbReference type="Proteomes" id="UP001430804">
    <property type="component" value="Unassembled WGS sequence"/>
</dbReference>
<comment type="subcellular location">
    <subcellularLocation>
        <location evidence="1">Cell membrane</location>
    </subcellularLocation>
</comment>
<dbReference type="RefSeq" id="WP_219200075.1">
    <property type="nucleotide sequence ID" value="NZ_JAHWQX010000001.1"/>
</dbReference>
<evidence type="ECO:0000256" key="3">
    <source>
        <dbReference type="ARBA" id="ARBA00022676"/>
    </source>
</evidence>
<evidence type="ECO:0000259" key="6">
    <source>
        <dbReference type="Pfam" id="PF00535"/>
    </source>
</evidence>
<evidence type="ECO:0000313" key="7">
    <source>
        <dbReference type="EMBL" id="MBW3096410.1"/>
    </source>
</evidence>
<dbReference type="PANTHER" id="PTHR43646">
    <property type="entry name" value="GLYCOSYLTRANSFERASE"/>
    <property type="match status" value="1"/>
</dbReference>
<evidence type="ECO:0000313" key="8">
    <source>
        <dbReference type="Proteomes" id="UP001430804"/>
    </source>
</evidence>
<accession>A0ABS6WKU9</accession>
<reference evidence="7" key="1">
    <citation type="submission" date="2021-07" db="EMBL/GenBank/DDBJ databases">
        <title>Pseudohoeflea marina sp. nov. a polyhydroxyalcanoate-producing bacterium.</title>
        <authorList>
            <person name="Zheng W."/>
            <person name="Yu S."/>
            <person name="Huang Y."/>
        </authorList>
    </citation>
    <scope>NUCLEOTIDE SEQUENCE</scope>
    <source>
        <strain evidence="7">DP4N28-3</strain>
    </source>
</reference>
<evidence type="ECO:0000256" key="2">
    <source>
        <dbReference type="ARBA" id="ARBA00022475"/>
    </source>
</evidence>
<evidence type="ECO:0000256" key="1">
    <source>
        <dbReference type="ARBA" id="ARBA00004236"/>
    </source>
</evidence>
<evidence type="ECO:0000256" key="5">
    <source>
        <dbReference type="ARBA" id="ARBA00023136"/>
    </source>
</evidence>
<proteinExistence type="predicted"/>
<sequence length="414" mass="45288">MTMALVATDHLRLRPDPLARLGDEVAAAGSVAELHQMHTSCDQAAWQAAVAIPARNEANHILACLSAVGNSIRKARRPIGVVLVVNNSTDLTAARAIDWLGRSGLPYRLVEVTMKPDQKGAGPPRRLALDLALGQTRQDAALFSTDADSVVDCDWIREGLREIAWRADVVCGAIGPPDNGAGLPAGLAEKCAPELAYRPLTLEVSRLLDRREHDPRPAHDFVGGANLIFRRQAYEAVGGLPPLACSEDRAFVRAAERHDCKVVFSAAPRVATSQRLFGRARGGMADTLRERIHNCDPICDQDLEPAETAIRRLWARGRLRRSANASVASTVLPALGIDPQAVGRLDREPFGAFWHRVETLSPRLQRTRLTMRTVARELFVLQRLEMRLRSAGARLVTADMLEDMILTCRTGASR</sequence>
<name>A0ABS6WKU9_9HYPH</name>
<keyword evidence="4" id="KW-0808">Transferase</keyword>
<dbReference type="Pfam" id="PF00535">
    <property type="entry name" value="Glycos_transf_2"/>
    <property type="match status" value="1"/>
</dbReference>
<dbReference type="EMBL" id="JAHWQX010000001">
    <property type="protein sequence ID" value="MBW3096410.1"/>
    <property type="molecule type" value="Genomic_DNA"/>
</dbReference>
<protein>
    <submittedName>
        <fullName evidence="7">Glycosyltransferase family 2 protein</fullName>
    </submittedName>
</protein>
<dbReference type="InterPro" id="IPR001173">
    <property type="entry name" value="Glyco_trans_2-like"/>
</dbReference>
<keyword evidence="5" id="KW-0472">Membrane</keyword>
<keyword evidence="8" id="KW-1185">Reference proteome</keyword>
<organism evidence="7 8">
    <name type="scientific">Pseudohoeflea coraliihabitans</name>
    <dbReference type="NCBI Taxonomy" id="2860393"/>
    <lineage>
        <taxon>Bacteria</taxon>
        <taxon>Pseudomonadati</taxon>
        <taxon>Pseudomonadota</taxon>
        <taxon>Alphaproteobacteria</taxon>
        <taxon>Hyphomicrobiales</taxon>
        <taxon>Rhizobiaceae</taxon>
        <taxon>Pseudohoeflea</taxon>
    </lineage>
</organism>
<evidence type="ECO:0000256" key="4">
    <source>
        <dbReference type="ARBA" id="ARBA00022679"/>
    </source>
</evidence>
<keyword evidence="3" id="KW-0328">Glycosyltransferase</keyword>
<comment type="caution">
    <text evidence="7">The sequence shown here is derived from an EMBL/GenBank/DDBJ whole genome shotgun (WGS) entry which is preliminary data.</text>
</comment>
<keyword evidence="2" id="KW-1003">Cell membrane</keyword>
<dbReference type="PANTHER" id="PTHR43646:SF2">
    <property type="entry name" value="GLYCOSYLTRANSFERASE 2-LIKE DOMAIN-CONTAINING PROTEIN"/>
    <property type="match status" value="1"/>
</dbReference>
<gene>
    <name evidence="7" type="ORF">KY465_03850</name>
</gene>
<feature type="domain" description="Glycosyltransferase 2-like" evidence="6">
    <location>
        <begin position="50"/>
        <end position="180"/>
    </location>
</feature>